<feature type="domain" description="C-type lectin" evidence="4">
    <location>
        <begin position="219"/>
        <end position="261"/>
    </location>
</feature>
<dbReference type="InterPro" id="IPR018378">
    <property type="entry name" value="C-type_lectin_CS"/>
</dbReference>
<dbReference type="GO" id="GO:0030246">
    <property type="term" value="F:carbohydrate binding"/>
    <property type="evidence" value="ECO:0000318"/>
    <property type="project" value="GO_Central"/>
</dbReference>
<dbReference type="GO" id="GO:0009897">
    <property type="term" value="C:external side of plasma membrane"/>
    <property type="evidence" value="ECO:0000318"/>
    <property type="project" value="GO_Central"/>
</dbReference>
<dbReference type="InterPro" id="IPR050111">
    <property type="entry name" value="C-type_lectin/snaclec_domain"/>
</dbReference>
<keyword evidence="6" id="KW-1185">Reference proteome</keyword>
<dbReference type="EMBL" id="CH991587">
    <property type="protein sequence ID" value="EDQ84472.1"/>
    <property type="molecule type" value="Genomic_DNA"/>
</dbReference>
<dbReference type="InterPro" id="IPR016187">
    <property type="entry name" value="CTDL_fold"/>
</dbReference>
<organism evidence="5 6">
    <name type="scientific">Monosiga brevicollis</name>
    <name type="common">Choanoflagellate</name>
    <dbReference type="NCBI Taxonomy" id="81824"/>
    <lineage>
        <taxon>Eukaryota</taxon>
        <taxon>Choanoflagellata</taxon>
        <taxon>Craspedida</taxon>
        <taxon>Salpingoecidae</taxon>
        <taxon>Monosiga</taxon>
    </lineage>
</organism>
<dbReference type="Gene3D" id="3.10.100.10">
    <property type="entry name" value="Mannose-Binding Protein A, subunit A"/>
    <property type="match status" value="3"/>
</dbReference>
<keyword evidence="1" id="KW-1015">Disulfide bond</keyword>
<evidence type="ECO:0000313" key="6">
    <source>
        <dbReference type="Proteomes" id="UP000001357"/>
    </source>
</evidence>
<dbReference type="KEGG" id="mbr:MONBRDRAFT_34706"/>
<dbReference type="PANTHER" id="PTHR22803">
    <property type="entry name" value="MANNOSE, PHOSPHOLIPASE, LECTIN RECEPTOR RELATED"/>
    <property type="match status" value="1"/>
</dbReference>
<dbReference type="RefSeq" id="XP_001750767.1">
    <property type="nucleotide sequence ID" value="XM_001750715.1"/>
</dbReference>
<feature type="domain" description="C-type lectin" evidence="4">
    <location>
        <begin position="314"/>
        <end position="454"/>
    </location>
</feature>
<proteinExistence type="predicted"/>
<evidence type="ECO:0000259" key="4">
    <source>
        <dbReference type="PROSITE" id="PS50041"/>
    </source>
</evidence>
<dbReference type="CDD" id="cd00037">
    <property type="entry name" value="CLECT"/>
    <property type="match status" value="2"/>
</dbReference>
<feature type="chain" id="PRO_5002744967" description="C-type lectin domain-containing protein" evidence="3">
    <location>
        <begin position="23"/>
        <end position="615"/>
    </location>
</feature>
<name>A9VDG8_MONBE</name>
<evidence type="ECO:0000256" key="2">
    <source>
        <dbReference type="SAM" id="MobiDB-lite"/>
    </source>
</evidence>
<dbReference type="PROSITE" id="PS00615">
    <property type="entry name" value="C_TYPE_LECTIN_1"/>
    <property type="match status" value="2"/>
</dbReference>
<dbReference type="InterPro" id="IPR016186">
    <property type="entry name" value="C-type_lectin-like/link_sf"/>
</dbReference>
<evidence type="ECO:0000256" key="3">
    <source>
        <dbReference type="SAM" id="SignalP"/>
    </source>
</evidence>
<keyword evidence="3" id="KW-0732">Signal</keyword>
<evidence type="ECO:0000313" key="5">
    <source>
        <dbReference type="EMBL" id="EDQ84472.1"/>
    </source>
</evidence>
<gene>
    <name evidence="5" type="ORF">MONBRDRAFT_34706</name>
</gene>
<dbReference type="SMART" id="SM00034">
    <property type="entry name" value="CLECT"/>
    <property type="match status" value="2"/>
</dbReference>
<dbReference type="InterPro" id="IPR001304">
    <property type="entry name" value="C-type_lectin-like"/>
</dbReference>
<feature type="domain" description="C-type lectin" evidence="4">
    <location>
        <begin position="29"/>
        <end position="170"/>
    </location>
</feature>
<dbReference type="Proteomes" id="UP000001357">
    <property type="component" value="Unassembled WGS sequence"/>
</dbReference>
<reference evidence="5 6" key="1">
    <citation type="journal article" date="2008" name="Nature">
        <title>The genome of the choanoflagellate Monosiga brevicollis and the origin of metazoans.</title>
        <authorList>
            <consortium name="JGI Sequencing"/>
            <person name="King N."/>
            <person name="Westbrook M.J."/>
            <person name="Young S.L."/>
            <person name="Kuo A."/>
            <person name="Abedin M."/>
            <person name="Chapman J."/>
            <person name="Fairclough S."/>
            <person name="Hellsten U."/>
            <person name="Isogai Y."/>
            <person name="Letunic I."/>
            <person name="Marr M."/>
            <person name="Pincus D."/>
            <person name="Putnam N."/>
            <person name="Rokas A."/>
            <person name="Wright K.J."/>
            <person name="Zuzow R."/>
            <person name="Dirks W."/>
            <person name="Good M."/>
            <person name="Goodstein D."/>
            <person name="Lemons D."/>
            <person name="Li W."/>
            <person name="Lyons J.B."/>
            <person name="Morris A."/>
            <person name="Nichols S."/>
            <person name="Richter D.J."/>
            <person name="Salamov A."/>
            <person name="Bork P."/>
            <person name="Lim W.A."/>
            <person name="Manning G."/>
            <person name="Miller W.T."/>
            <person name="McGinnis W."/>
            <person name="Shapiro H."/>
            <person name="Tjian R."/>
            <person name="Grigoriev I.V."/>
            <person name="Rokhsar D."/>
        </authorList>
    </citation>
    <scope>NUCLEOTIDE SEQUENCE [LARGE SCALE GENOMIC DNA]</scope>
    <source>
        <strain evidence="6">MX1 / ATCC 50154</strain>
    </source>
</reference>
<evidence type="ECO:0000256" key="1">
    <source>
        <dbReference type="ARBA" id="ARBA00023157"/>
    </source>
</evidence>
<dbReference type="AlphaFoldDB" id="A9VDG8"/>
<feature type="region of interest" description="Disordered" evidence="2">
    <location>
        <begin position="464"/>
        <end position="496"/>
    </location>
</feature>
<accession>A9VDG8</accession>
<protein>
    <recommendedName>
        <fullName evidence="4">C-type lectin domain-containing protein</fullName>
    </recommendedName>
</protein>
<feature type="signal peptide" evidence="3">
    <location>
        <begin position="1"/>
        <end position="22"/>
    </location>
</feature>
<dbReference type="SUPFAM" id="SSF56436">
    <property type="entry name" value="C-type lectin-like"/>
    <property type="match status" value="3"/>
</dbReference>
<sequence>MATSTTWLLVLAVAALAGTTEAACNATLWNGHEYYYSRDHFGHILVNFTTARAYCRTLGGDLVSINSKAENDFVFSLNATTFDRRWIGVQYNTSQGDFVNVDGYLVDDLITTYYTPCDPDTTCLWFKGEPNNAFSDENCVQQGHLNPARASNPGGWNDADCTKDRAFVCEAELSPACMTTTTSTTTTSTTSTTTTTTVTTSTLLAEYTTCLPSGAGCLWRRDEPNGITYNELCVQMGHPKGGQVGNWNDAVCSKRRFAVCEIDGHAPCAFTTTTSTTSTTTTSTTTTSTTSTTTTSTTTTTTTVTGSCSYAHVFEGHQYFYSKDFYPDIPLTFAQAQDWCETMDAHLVYTETKAENDFVYSISPIPNELRWLGAVYNSSVDQYFFLDGTSISGLLAEYPVIGCANGGPGCLWRNDEPNGKTNGENCIQMGHPKGGQPASWNDAVCTKFRFAVCERERIDSCPFSTTTTSTTSTTTTVTTSTSTTTTSTTSTSTTVTTTTSTSTTVTDTTTTSTTTTTSAPCGQFQLQYSSFSGTGQRFQMPLNGAFYQAFRNETSYLAFSQECFCRVVGADTPSSRATGAWVWTASLRYFCYRYTGDTALTSPTSTTSESYQRLD</sequence>
<dbReference type="Pfam" id="PF00059">
    <property type="entry name" value="Lectin_C"/>
    <property type="match status" value="2"/>
</dbReference>
<dbReference type="GeneID" id="5896030"/>
<dbReference type="InParanoid" id="A9VDG8"/>
<dbReference type="PROSITE" id="PS50041">
    <property type="entry name" value="C_TYPE_LECTIN_2"/>
    <property type="match status" value="3"/>
</dbReference>